<dbReference type="FunFam" id="2.10.110.10:FF:000009">
    <property type="entry name" value="Paxillin isoform 1"/>
    <property type="match status" value="1"/>
</dbReference>
<dbReference type="GO" id="GO:0031430">
    <property type="term" value="C:M band"/>
    <property type="evidence" value="ECO:0007669"/>
    <property type="project" value="UniProtKB-SubCell"/>
</dbReference>
<evidence type="ECO:0000256" key="4">
    <source>
        <dbReference type="ARBA" id="ARBA00022723"/>
    </source>
</evidence>
<evidence type="ECO:0000256" key="10">
    <source>
        <dbReference type="ARBA" id="ARBA00037833"/>
    </source>
</evidence>
<dbReference type="CDD" id="cd09336">
    <property type="entry name" value="LIM1_Paxillin_like"/>
    <property type="match status" value="1"/>
</dbReference>
<evidence type="ECO:0000256" key="5">
    <source>
        <dbReference type="ARBA" id="ARBA00022737"/>
    </source>
</evidence>
<dbReference type="PROSITE" id="PS00478">
    <property type="entry name" value="LIM_DOMAIN_1"/>
    <property type="match status" value="4"/>
</dbReference>
<dbReference type="FunFam" id="2.10.110.10:FF:000008">
    <property type="entry name" value="Paxillin isoform 1"/>
    <property type="match status" value="1"/>
</dbReference>
<dbReference type="FunFam" id="2.10.110.10:FF:000018">
    <property type="entry name" value="Paxillin isoform 1"/>
    <property type="match status" value="1"/>
</dbReference>
<evidence type="ECO:0000256" key="9">
    <source>
        <dbReference type="ARBA" id="ARBA00023212"/>
    </source>
</evidence>
<dbReference type="PROSITE" id="PS50023">
    <property type="entry name" value="LIM_DOMAIN_2"/>
    <property type="match status" value="3"/>
</dbReference>
<dbReference type="PANTHER" id="PTHR24216:SF8">
    <property type="entry name" value="PAXILLIN, ISOFORM F"/>
    <property type="match status" value="1"/>
</dbReference>
<dbReference type="Pfam" id="PF00412">
    <property type="entry name" value="LIM"/>
    <property type="match status" value="4"/>
</dbReference>
<evidence type="ECO:0000256" key="1">
    <source>
        <dbReference type="ARBA" id="ARBA00004245"/>
    </source>
</evidence>
<feature type="domain" description="LIM zinc-binding" evidence="11">
    <location>
        <begin position="402"/>
        <end position="461"/>
    </location>
</feature>
<accession>A0A7R8H5V3</accession>
<evidence type="ECO:0000256" key="3">
    <source>
        <dbReference type="ARBA" id="ARBA00022490"/>
    </source>
</evidence>
<dbReference type="InterPro" id="IPR047075">
    <property type="entry name" value="Paxillin_TGFB1I1_LIM_dom1"/>
</dbReference>
<keyword evidence="9" id="KW-0206">Cytoskeleton</keyword>
<gene>
    <name evidence="12" type="ORF">LSAA_6191</name>
</gene>
<dbReference type="GO" id="GO:0055120">
    <property type="term" value="C:striated muscle dense body"/>
    <property type="evidence" value="ECO:0007669"/>
    <property type="project" value="UniProtKB-ARBA"/>
</dbReference>
<evidence type="ECO:0000313" key="12">
    <source>
        <dbReference type="EMBL" id="CAF2870193.1"/>
    </source>
</evidence>
<dbReference type="GO" id="GO:0046872">
    <property type="term" value="F:metal ion binding"/>
    <property type="evidence" value="ECO:0007669"/>
    <property type="project" value="UniProtKB-KW"/>
</dbReference>
<dbReference type="Gene3D" id="2.10.110.10">
    <property type="entry name" value="Cysteine Rich Protein"/>
    <property type="match status" value="4"/>
</dbReference>
<keyword evidence="13" id="KW-1185">Reference proteome</keyword>
<dbReference type="SMART" id="SM00132">
    <property type="entry name" value="LIM"/>
    <property type="match status" value="4"/>
</dbReference>
<evidence type="ECO:0000256" key="2">
    <source>
        <dbReference type="ARBA" id="ARBA00004246"/>
    </source>
</evidence>
<keyword evidence="6" id="KW-0862">Zinc</keyword>
<dbReference type="OrthoDB" id="15567at2759"/>
<name>A0A7R8H5V3_LEPSM</name>
<dbReference type="InterPro" id="IPR001781">
    <property type="entry name" value="Znf_LIM"/>
</dbReference>
<feature type="domain" description="LIM zinc-binding" evidence="11">
    <location>
        <begin position="462"/>
        <end position="519"/>
    </location>
</feature>
<evidence type="ECO:0000256" key="8">
    <source>
        <dbReference type="ARBA" id="ARBA00023038"/>
    </source>
</evidence>
<keyword evidence="3" id="KW-0963">Cytoplasm</keyword>
<sequence length="519" mass="59038">MLMSEEWRGFPSFSPHSFCKKWVEFHRLSLGNVKCNISKRTQREKKEKMNESTSLSPDLDSLLGDLERSIQERVTKKGVIPPEDYVVLTSETQNQEEYMSTTECGIPIEKMREHSYLNPSPSSPIHQNINELDILLNDLSNAKYNSTTSTSSQRKEVLEMKTTTRVQEIAEYSVIEKKKPEILSKDSVQRTPEKDALHRELALKNGSVIENGNQWGYLGYGVWENNKGASSATQELDHLMNSLNTFQIKDGPQPEMPVNTSLDVMLGDLRENLDRQGVRTTQKGSCFACQKPIIGQVITALGKMWHPEHFTCHHCNDELGTMNFFEREGKPYCEKDYHCLFSPKCKACGEAILDKCISALESTWHPEHFNCFSCKGPFGEDGFHEHEGTAYCRGCFFGNFAPKCGGCDGPILDQYISSLNAQWHRDCFVCAECQCSFSDGNYFEHGGKPYCETHYHALRGSLCAGCHKAIQGRCITAMFRKFHPEHFVCSFCLKQLNKGTFKEQGDKPYCHECYDRLFG</sequence>
<dbReference type="PANTHER" id="PTHR24216">
    <property type="entry name" value="PAXILLIN-RELATED"/>
    <property type="match status" value="1"/>
</dbReference>
<protein>
    <submittedName>
        <fullName evidence="12">PXN</fullName>
    </submittedName>
</protein>
<keyword evidence="4" id="KW-0479">Metal-binding</keyword>
<dbReference type="GO" id="GO:0005925">
    <property type="term" value="C:focal adhesion"/>
    <property type="evidence" value="ECO:0007669"/>
    <property type="project" value="UniProtKB-SubCell"/>
</dbReference>
<proteinExistence type="predicted"/>
<comment type="subcellular location">
    <subcellularLocation>
        <location evidence="2">Cell junction</location>
        <location evidence="2">Focal adhesion</location>
    </subcellularLocation>
    <subcellularLocation>
        <location evidence="1">Cytoplasm</location>
        <location evidence="1">Cytoskeleton</location>
    </subcellularLocation>
    <subcellularLocation>
        <location evidence="10">Cytoplasm</location>
        <location evidence="10">Myofibril</location>
        <location evidence="10">Sarcomere</location>
        <location evidence="10">M line</location>
    </subcellularLocation>
</comment>
<dbReference type="EMBL" id="HG994581">
    <property type="protein sequence ID" value="CAF2870193.1"/>
    <property type="molecule type" value="Genomic_DNA"/>
</dbReference>
<dbReference type="Proteomes" id="UP000675881">
    <property type="component" value="Chromosome 2"/>
</dbReference>
<dbReference type="CDD" id="cd09338">
    <property type="entry name" value="LIM3_Paxillin_like"/>
    <property type="match status" value="1"/>
</dbReference>
<feature type="domain" description="LIM zinc-binding" evidence="11">
    <location>
        <begin position="284"/>
        <end position="343"/>
    </location>
</feature>
<evidence type="ECO:0000256" key="7">
    <source>
        <dbReference type="ARBA" id="ARBA00022949"/>
    </source>
</evidence>
<keyword evidence="7" id="KW-0965">Cell junction</keyword>
<dbReference type="SUPFAM" id="SSF57716">
    <property type="entry name" value="Glucocorticoid receptor-like (DNA-binding domain)"/>
    <property type="match status" value="5"/>
</dbReference>
<keyword evidence="8" id="KW-0440">LIM domain</keyword>
<keyword evidence="5" id="KW-0677">Repeat</keyword>
<evidence type="ECO:0000313" key="13">
    <source>
        <dbReference type="Proteomes" id="UP000675881"/>
    </source>
</evidence>
<organism evidence="12 13">
    <name type="scientific">Lepeophtheirus salmonis</name>
    <name type="common">Salmon louse</name>
    <name type="synonym">Caligus salmonis</name>
    <dbReference type="NCBI Taxonomy" id="72036"/>
    <lineage>
        <taxon>Eukaryota</taxon>
        <taxon>Metazoa</taxon>
        <taxon>Ecdysozoa</taxon>
        <taxon>Arthropoda</taxon>
        <taxon>Crustacea</taxon>
        <taxon>Multicrustacea</taxon>
        <taxon>Hexanauplia</taxon>
        <taxon>Copepoda</taxon>
        <taxon>Siphonostomatoida</taxon>
        <taxon>Caligidae</taxon>
        <taxon>Lepeophtheirus</taxon>
    </lineage>
</organism>
<reference evidence="12" key="1">
    <citation type="submission" date="2021-02" db="EMBL/GenBank/DDBJ databases">
        <authorList>
            <person name="Bekaert M."/>
        </authorList>
    </citation>
    <scope>NUCLEOTIDE SEQUENCE</scope>
    <source>
        <strain evidence="12">IoA-00</strain>
    </source>
</reference>
<dbReference type="GO" id="GO:0005856">
    <property type="term" value="C:cytoskeleton"/>
    <property type="evidence" value="ECO:0007669"/>
    <property type="project" value="UniProtKB-SubCell"/>
</dbReference>
<evidence type="ECO:0000259" key="11">
    <source>
        <dbReference type="PROSITE" id="PS50023"/>
    </source>
</evidence>
<dbReference type="AlphaFoldDB" id="A0A7R8H5V3"/>
<evidence type="ECO:0000256" key="6">
    <source>
        <dbReference type="ARBA" id="ARBA00022833"/>
    </source>
</evidence>